<name>A0A1F8H4N7_9BACT</name>
<sequence>MKTNRSAQKRFKITKKKIMHRHVRQNHFNARASGDETRHKHGYLPISGKNYKNIRKILPYA</sequence>
<comment type="caution">
    <text evidence="5">The sequence shown here is derived from an EMBL/GenBank/DDBJ whole genome shotgun (WGS) entry which is preliminary data.</text>
</comment>
<evidence type="ECO:0008006" key="7">
    <source>
        <dbReference type="Google" id="ProtNLM"/>
    </source>
</evidence>
<dbReference type="Proteomes" id="UP000177676">
    <property type="component" value="Unassembled WGS sequence"/>
</dbReference>
<dbReference type="PROSITE" id="PS00936">
    <property type="entry name" value="RIBOSOMAL_L35"/>
    <property type="match status" value="1"/>
</dbReference>
<dbReference type="InterPro" id="IPR037229">
    <property type="entry name" value="Ribosomal_bL35_sf"/>
</dbReference>
<dbReference type="GO" id="GO:1990904">
    <property type="term" value="C:ribonucleoprotein complex"/>
    <property type="evidence" value="ECO:0007669"/>
    <property type="project" value="UniProtKB-KW"/>
</dbReference>
<evidence type="ECO:0000313" key="6">
    <source>
        <dbReference type="Proteomes" id="UP000177676"/>
    </source>
</evidence>
<gene>
    <name evidence="5" type="ORF">A3I92_02995</name>
</gene>
<evidence type="ECO:0000256" key="3">
    <source>
        <dbReference type="ARBA" id="ARBA00023274"/>
    </source>
</evidence>
<feature type="region of interest" description="Disordered" evidence="4">
    <location>
        <begin position="27"/>
        <end position="47"/>
    </location>
</feature>
<protein>
    <recommendedName>
        <fullName evidence="7">50S ribosomal protein L35</fullName>
    </recommendedName>
</protein>
<dbReference type="AlphaFoldDB" id="A0A1F8H4N7"/>
<evidence type="ECO:0000256" key="2">
    <source>
        <dbReference type="ARBA" id="ARBA00022980"/>
    </source>
</evidence>
<comment type="similarity">
    <text evidence="1">Belongs to the bacterial ribosomal protein bL35 family.</text>
</comment>
<proteinExistence type="inferred from homology"/>
<organism evidence="5 6">
    <name type="scientific">Candidatus Yanofskybacteria bacterium RIFCSPLOWO2_02_FULL_43_10b</name>
    <dbReference type="NCBI Taxonomy" id="1802704"/>
    <lineage>
        <taxon>Bacteria</taxon>
        <taxon>Candidatus Yanofskyibacteriota</taxon>
    </lineage>
</organism>
<dbReference type="GO" id="GO:0003735">
    <property type="term" value="F:structural constituent of ribosome"/>
    <property type="evidence" value="ECO:0007669"/>
    <property type="project" value="InterPro"/>
</dbReference>
<evidence type="ECO:0000256" key="4">
    <source>
        <dbReference type="SAM" id="MobiDB-lite"/>
    </source>
</evidence>
<keyword evidence="3" id="KW-0687">Ribonucleoprotein</keyword>
<dbReference type="GO" id="GO:0006412">
    <property type="term" value="P:translation"/>
    <property type="evidence" value="ECO:0007669"/>
    <property type="project" value="InterPro"/>
</dbReference>
<dbReference type="InterPro" id="IPR021137">
    <property type="entry name" value="Ribosomal_bL35-like"/>
</dbReference>
<dbReference type="SUPFAM" id="SSF143034">
    <property type="entry name" value="L35p-like"/>
    <property type="match status" value="1"/>
</dbReference>
<keyword evidence="2" id="KW-0689">Ribosomal protein</keyword>
<accession>A0A1F8H4N7</accession>
<evidence type="ECO:0000256" key="1">
    <source>
        <dbReference type="ARBA" id="ARBA00006598"/>
    </source>
</evidence>
<dbReference type="InterPro" id="IPR018265">
    <property type="entry name" value="Ribosomal_bL35_CS"/>
</dbReference>
<dbReference type="EMBL" id="MGKS01000011">
    <property type="protein sequence ID" value="OGN32572.1"/>
    <property type="molecule type" value="Genomic_DNA"/>
</dbReference>
<dbReference type="Pfam" id="PF01632">
    <property type="entry name" value="Ribosomal_L35p"/>
    <property type="match status" value="1"/>
</dbReference>
<dbReference type="GO" id="GO:0005840">
    <property type="term" value="C:ribosome"/>
    <property type="evidence" value="ECO:0007669"/>
    <property type="project" value="UniProtKB-KW"/>
</dbReference>
<reference evidence="5 6" key="1">
    <citation type="journal article" date="2016" name="Nat. Commun.">
        <title>Thousands of microbial genomes shed light on interconnected biogeochemical processes in an aquifer system.</title>
        <authorList>
            <person name="Anantharaman K."/>
            <person name="Brown C.T."/>
            <person name="Hug L.A."/>
            <person name="Sharon I."/>
            <person name="Castelle C.J."/>
            <person name="Probst A.J."/>
            <person name="Thomas B.C."/>
            <person name="Singh A."/>
            <person name="Wilkins M.J."/>
            <person name="Karaoz U."/>
            <person name="Brodie E.L."/>
            <person name="Williams K.H."/>
            <person name="Hubbard S.S."/>
            <person name="Banfield J.F."/>
        </authorList>
    </citation>
    <scope>NUCLEOTIDE SEQUENCE [LARGE SCALE GENOMIC DNA]</scope>
</reference>
<evidence type="ECO:0000313" key="5">
    <source>
        <dbReference type="EMBL" id="OGN32572.1"/>
    </source>
</evidence>
<dbReference type="Gene3D" id="4.10.410.60">
    <property type="match status" value="1"/>
</dbReference>